<evidence type="ECO:0000256" key="1">
    <source>
        <dbReference type="SAM" id="SignalP"/>
    </source>
</evidence>
<proteinExistence type="predicted"/>
<sequence length="55" mass="6122">MFIFLLVFLLSVAAVQTRYVYVPPPAPMCYGSECVGVKTLTVREPSKTDMNPELV</sequence>
<protein>
    <submittedName>
        <fullName evidence="2">Uncharacterized protein</fullName>
    </submittedName>
</protein>
<dbReference type="AlphaFoldDB" id="A0A0C3BP09"/>
<feature type="signal peptide" evidence="1">
    <location>
        <begin position="1"/>
        <end position="17"/>
    </location>
</feature>
<feature type="chain" id="PRO_5002162058" evidence="1">
    <location>
        <begin position="18"/>
        <end position="55"/>
    </location>
</feature>
<organism evidence="2 3">
    <name type="scientific">Piloderma croceum (strain F 1598)</name>
    <dbReference type="NCBI Taxonomy" id="765440"/>
    <lineage>
        <taxon>Eukaryota</taxon>
        <taxon>Fungi</taxon>
        <taxon>Dikarya</taxon>
        <taxon>Basidiomycota</taxon>
        <taxon>Agaricomycotina</taxon>
        <taxon>Agaricomycetes</taxon>
        <taxon>Agaricomycetidae</taxon>
        <taxon>Atheliales</taxon>
        <taxon>Atheliaceae</taxon>
        <taxon>Piloderma</taxon>
    </lineage>
</organism>
<reference evidence="2 3" key="1">
    <citation type="submission" date="2014-04" db="EMBL/GenBank/DDBJ databases">
        <authorList>
            <consortium name="DOE Joint Genome Institute"/>
            <person name="Kuo A."/>
            <person name="Tarkka M."/>
            <person name="Buscot F."/>
            <person name="Kohler A."/>
            <person name="Nagy L.G."/>
            <person name="Floudas D."/>
            <person name="Copeland A."/>
            <person name="Barry K.W."/>
            <person name="Cichocki N."/>
            <person name="Veneault-Fourrey C."/>
            <person name="LaButti K."/>
            <person name="Lindquist E.A."/>
            <person name="Lipzen A."/>
            <person name="Lundell T."/>
            <person name="Morin E."/>
            <person name="Murat C."/>
            <person name="Sun H."/>
            <person name="Tunlid A."/>
            <person name="Henrissat B."/>
            <person name="Grigoriev I.V."/>
            <person name="Hibbett D.S."/>
            <person name="Martin F."/>
            <person name="Nordberg H.P."/>
            <person name="Cantor M.N."/>
            <person name="Hua S.X."/>
        </authorList>
    </citation>
    <scope>NUCLEOTIDE SEQUENCE [LARGE SCALE GENOMIC DNA]</scope>
    <source>
        <strain evidence="2 3">F 1598</strain>
    </source>
</reference>
<keyword evidence="3" id="KW-1185">Reference proteome</keyword>
<evidence type="ECO:0000313" key="3">
    <source>
        <dbReference type="Proteomes" id="UP000054166"/>
    </source>
</evidence>
<dbReference type="Proteomes" id="UP000054166">
    <property type="component" value="Unassembled WGS sequence"/>
</dbReference>
<dbReference type="InParanoid" id="A0A0C3BP09"/>
<keyword evidence="1" id="KW-0732">Signal</keyword>
<dbReference type="HOGENOM" id="CLU_3033213_0_0_1"/>
<dbReference type="EMBL" id="KN833012">
    <property type="protein sequence ID" value="KIM79057.1"/>
    <property type="molecule type" value="Genomic_DNA"/>
</dbReference>
<name>A0A0C3BP09_PILCF</name>
<gene>
    <name evidence="2" type="ORF">PILCRDRAFT_823910</name>
</gene>
<evidence type="ECO:0000313" key="2">
    <source>
        <dbReference type="EMBL" id="KIM79057.1"/>
    </source>
</evidence>
<reference evidence="3" key="2">
    <citation type="submission" date="2015-01" db="EMBL/GenBank/DDBJ databases">
        <title>Evolutionary Origins and Diversification of the Mycorrhizal Mutualists.</title>
        <authorList>
            <consortium name="DOE Joint Genome Institute"/>
            <consortium name="Mycorrhizal Genomics Consortium"/>
            <person name="Kohler A."/>
            <person name="Kuo A."/>
            <person name="Nagy L.G."/>
            <person name="Floudas D."/>
            <person name="Copeland A."/>
            <person name="Barry K.W."/>
            <person name="Cichocki N."/>
            <person name="Veneault-Fourrey C."/>
            <person name="LaButti K."/>
            <person name="Lindquist E.A."/>
            <person name="Lipzen A."/>
            <person name="Lundell T."/>
            <person name="Morin E."/>
            <person name="Murat C."/>
            <person name="Riley R."/>
            <person name="Ohm R."/>
            <person name="Sun H."/>
            <person name="Tunlid A."/>
            <person name="Henrissat B."/>
            <person name="Grigoriev I.V."/>
            <person name="Hibbett D.S."/>
            <person name="Martin F."/>
        </authorList>
    </citation>
    <scope>NUCLEOTIDE SEQUENCE [LARGE SCALE GENOMIC DNA]</scope>
    <source>
        <strain evidence="3">F 1598</strain>
    </source>
</reference>
<accession>A0A0C3BP09</accession>